<name>A0ABN5JMF2_FUSVA</name>
<evidence type="ECO:0000256" key="6">
    <source>
        <dbReference type="ARBA" id="ARBA00022840"/>
    </source>
</evidence>
<dbReference type="PANTHER" id="PTHR21064:SF6">
    <property type="entry name" value="AMINOGLYCOSIDE PHOSPHOTRANSFERASE DOMAIN-CONTAINING PROTEIN"/>
    <property type="match status" value="1"/>
</dbReference>
<gene>
    <name evidence="9" type="ORF">C4N18_13640</name>
</gene>
<sequence>MAVYTVLNIKDITTILTKYNLIPLHYEGIKDGILNTNYLIFTTKGKFVLRVLEGHRSYQSEKEELDFLLELNDIIPCSLPCSTKDGKILIEYNGKMMTLFYFIEGEKLTEINEHFLSQIGILLGKMHLFSKNKILNRKTRIDEKYYFSKIDMTKVPIAEDEKKNLLSLYKKVSMIDFSSLPCGVIHNDIFPDNILIKDGFISGIIDFNDSSYAPFIFDLGIVINYWIRIKNFSPETEKKYIEVFLTSYESIRKLSTIEKSLLDMGILKMALAFIFLRINKFSVEDNQNILIEDKTYYELLPLLKYYHI</sequence>
<dbReference type="Gene3D" id="3.30.200.20">
    <property type="entry name" value="Phosphorylase Kinase, domain 1"/>
    <property type="match status" value="1"/>
</dbReference>
<evidence type="ECO:0000313" key="10">
    <source>
        <dbReference type="Proteomes" id="UP000241238"/>
    </source>
</evidence>
<dbReference type="InterPro" id="IPR050249">
    <property type="entry name" value="Pseudomonas-type_ThrB"/>
</dbReference>
<organism evidence="9 10">
    <name type="scientific">Fusobacterium varium ATCC 27725</name>
    <dbReference type="NCBI Taxonomy" id="469618"/>
    <lineage>
        <taxon>Bacteria</taxon>
        <taxon>Fusobacteriati</taxon>
        <taxon>Fusobacteriota</taxon>
        <taxon>Fusobacteriia</taxon>
        <taxon>Fusobacteriales</taxon>
        <taxon>Fusobacteriaceae</taxon>
        <taxon>Fusobacterium</taxon>
    </lineage>
</organism>
<evidence type="ECO:0000259" key="8">
    <source>
        <dbReference type="Pfam" id="PF01636"/>
    </source>
</evidence>
<dbReference type="InterPro" id="IPR005280">
    <property type="entry name" value="Homoserine_kinase_II"/>
</dbReference>
<keyword evidence="5 9" id="KW-0418">Kinase</keyword>
<feature type="domain" description="Aminoglycoside phosphotransferase" evidence="8">
    <location>
        <begin position="26"/>
        <end position="228"/>
    </location>
</feature>
<dbReference type="EMBL" id="CP028103">
    <property type="protein sequence ID" value="AVQ32217.1"/>
    <property type="molecule type" value="Genomic_DNA"/>
</dbReference>
<keyword evidence="3" id="KW-0791">Threonine biosynthesis</keyword>
<proteinExistence type="inferred from homology"/>
<evidence type="ECO:0000256" key="7">
    <source>
        <dbReference type="ARBA" id="ARBA00038240"/>
    </source>
</evidence>
<keyword evidence="2" id="KW-0808">Transferase</keyword>
<keyword evidence="10" id="KW-1185">Reference proteome</keyword>
<evidence type="ECO:0000313" key="9">
    <source>
        <dbReference type="EMBL" id="AVQ32217.1"/>
    </source>
</evidence>
<keyword evidence="4" id="KW-0547">Nucleotide-binding</keyword>
<evidence type="ECO:0000256" key="1">
    <source>
        <dbReference type="ARBA" id="ARBA00022605"/>
    </source>
</evidence>
<dbReference type="PANTHER" id="PTHR21064">
    <property type="entry name" value="AMINOGLYCOSIDE PHOSPHOTRANSFERASE DOMAIN-CONTAINING PROTEIN-RELATED"/>
    <property type="match status" value="1"/>
</dbReference>
<dbReference type="CDD" id="cd05153">
    <property type="entry name" value="HomoserineK_II"/>
    <property type="match status" value="1"/>
</dbReference>
<dbReference type="Gene3D" id="3.90.1200.10">
    <property type="match status" value="1"/>
</dbReference>
<dbReference type="InterPro" id="IPR002575">
    <property type="entry name" value="Aminoglycoside_PTrfase"/>
</dbReference>
<dbReference type="GO" id="GO:0016301">
    <property type="term" value="F:kinase activity"/>
    <property type="evidence" value="ECO:0007669"/>
    <property type="project" value="UniProtKB-KW"/>
</dbReference>
<dbReference type="Proteomes" id="UP000241238">
    <property type="component" value="Chromosome"/>
</dbReference>
<dbReference type="RefSeq" id="WP_005950489.1">
    <property type="nucleotide sequence ID" value="NZ_CP028103.1"/>
</dbReference>
<reference evidence="10" key="1">
    <citation type="journal article" date="2018" name="MSphere">
        <title>Fusobacterium Genomics Using MinION and Illumina Sequencing Enables Genome Completion and Correction.</title>
        <authorList>
            <person name="Todd S.M."/>
            <person name="Settlage R.E."/>
            <person name="Lahmers K.K."/>
            <person name="Slade D.J."/>
        </authorList>
    </citation>
    <scope>NUCLEOTIDE SEQUENCE [LARGE SCALE GENOMIC DNA]</scope>
    <source>
        <strain evidence="10">ATCC 27725</strain>
    </source>
</reference>
<dbReference type="SUPFAM" id="SSF56112">
    <property type="entry name" value="Protein kinase-like (PK-like)"/>
    <property type="match status" value="1"/>
</dbReference>
<dbReference type="GeneID" id="77469044"/>
<accession>A0ABN5JMF2</accession>
<dbReference type="Pfam" id="PF01636">
    <property type="entry name" value="APH"/>
    <property type="match status" value="1"/>
</dbReference>
<keyword evidence="6" id="KW-0067">ATP-binding</keyword>
<evidence type="ECO:0000256" key="2">
    <source>
        <dbReference type="ARBA" id="ARBA00022679"/>
    </source>
</evidence>
<protein>
    <submittedName>
        <fullName evidence="9">Homoserine kinase</fullName>
    </submittedName>
</protein>
<keyword evidence="1" id="KW-0028">Amino-acid biosynthesis</keyword>
<comment type="similarity">
    <text evidence="7">Belongs to the pseudomonas-type ThrB family.</text>
</comment>
<evidence type="ECO:0000256" key="3">
    <source>
        <dbReference type="ARBA" id="ARBA00022697"/>
    </source>
</evidence>
<evidence type="ECO:0000256" key="5">
    <source>
        <dbReference type="ARBA" id="ARBA00022777"/>
    </source>
</evidence>
<dbReference type="InterPro" id="IPR011009">
    <property type="entry name" value="Kinase-like_dom_sf"/>
</dbReference>
<evidence type="ECO:0000256" key="4">
    <source>
        <dbReference type="ARBA" id="ARBA00022741"/>
    </source>
</evidence>